<evidence type="ECO:0000256" key="1">
    <source>
        <dbReference type="SAM" id="MobiDB-lite"/>
    </source>
</evidence>
<organism evidence="2 3">
    <name type="scientific">Streptomyces tubercidicus</name>
    <dbReference type="NCBI Taxonomy" id="47759"/>
    <lineage>
        <taxon>Bacteria</taxon>
        <taxon>Bacillati</taxon>
        <taxon>Actinomycetota</taxon>
        <taxon>Actinomycetes</taxon>
        <taxon>Kitasatosporales</taxon>
        <taxon>Streptomycetaceae</taxon>
        <taxon>Streptomyces</taxon>
    </lineage>
</organism>
<feature type="region of interest" description="Disordered" evidence="1">
    <location>
        <begin position="1"/>
        <end position="55"/>
    </location>
</feature>
<reference evidence="2 3" key="1">
    <citation type="submission" date="2019-12" db="EMBL/GenBank/DDBJ databases">
        <title>Whole genome shotgun sequence of Streptomyces tubercidicus NBRC 13090.</title>
        <authorList>
            <person name="Ichikawa N."/>
            <person name="Kimura A."/>
            <person name="Kitahashi Y."/>
            <person name="Komaki H."/>
            <person name="Tamura T."/>
        </authorList>
    </citation>
    <scope>NUCLEOTIDE SEQUENCE [LARGE SCALE GENOMIC DNA]</scope>
    <source>
        <strain evidence="2 3">NBRC 13090</strain>
    </source>
</reference>
<dbReference type="EMBL" id="BLIR01000001">
    <property type="protein sequence ID" value="GFE36173.1"/>
    <property type="molecule type" value="Genomic_DNA"/>
</dbReference>
<dbReference type="Proteomes" id="UP000431826">
    <property type="component" value="Unassembled WGS sequence"/>
</dbReference>
<keyword evidence="3" id="KW-1185">Reference proteome</keyword>
<accession>A0A640UJE4</accession>
<protein>
    <submittedName>
        <fullName evidence="2">Uncharacterized protein</fullName>
    </submittedName>
</protein>
<sequence length="55" mass="5926">MTNAPQFPVTEPVTGAPEGKPTPTGTANPRPGAGADRLSWWVPGQKTRRYDDDEC</sequence>
<evidence type="ECO:0000313" key="2">
    <source>
        <dbReference type="EMBL" id="GFE36173.1"/>
    </source>
</evidence>
<dbReference type="AlphaFoldDB" id="A0A640UJE4"/>
<comment type="caution">
    <text evidence="2">The sequence shown here is derived from an EMBL/GenBank/DDBJ whole genome shotgun (WGS) entry which is preliminary data.</text>
</comment>
<name>A0A640UJE4_9ACTN</name>
<evidence type="ECO:0000313" key="3">
    <source>
        <dbReference type="Proteomes" id="UP000431826"/>
    </source>
</evidence>
<gene>
    <name evidence="2" type="ORF">Stube_08460</name>
</gene>
<proteinExistence type="predicted"/>